<organism evidence="3 4">
    <name type="scientific">Ureibacillus yapensis</name>
    <dbReference type="NCBI Taxonomy" id="2304605"/>
    <lineage>
        <taxon>Bacteria</taxon>
        <taxon>Bacillati</taxon>
        <taxon>Bacillota</taxon>
        <taxon>Bacilli</taxon>
        <taxon>Bacillales</taxon>
        <taxon>Caryophanaceae</taxon>
        <taxon>Ureibacillus</taxon>
    </lineage>
</organism>
<dbReference type="InterPro" id="IPR014748">
    <property type="entry name" value="Enoyl-CoA_hydra_C"/>
</dbReference>
<dbReference type="Gene3D" id="3.90.226.10">
    <property type="entry name" value="2-enoyl-CoA Hydratase, Chain A, domain 1"/>
    <property type="match status" value="1"/>
</dbReference>
<comment type="caution">
    <text evidence="3">The sequence shown here is derived from an EMBL/GenBank/DDBJ whole genome shotgun (WGS) entry which is preliminary data.</text>
</comment>
<name>A0A396SB47_9BACL</name>
<dbReference type="RefSeq" id="WP_118875357.1">
    <property type="nucleotide sequence ID" value="NZ_QWEI01000002.1"/>
</dbReference>
<dbReference type="SUPFAM" id="SSF52096">
    <property type="entry name" value="ClpP/crotonase"/>
    <property type="match status" value="1"/>
</dbReference>
<evidence type="ECO:0000256" key="1">
    <source>
        <dbReference type="ARBA" id="ARBA00005254"/>
    </source>
</evidence>
<dbReference type="Pfam" id="PF00378">
    <property type="entry name" value="ECH_1"/>
    <property type="match status" value="1"/>
</dbReference>
<evidence type="ECO:0000313" key="3">
    <source>
        <dbReference type="EMBL" id="RHW38323.1"/>
    </source>
</evidence>
<dbReference type="InterPro" id="IPR029045">
    <property type="entry name" value="ClpP/crotonase-like_dom_sf"/>
</dbReference>
<dbReference type="InterPro" id="IPR018376">
    <property type="entry name" value="Enoyl-CoA_hyd/isom_CS"/>
</dbReference>
<dbReference type="GO" id="GO:0003824">
    <property type="term" value="F:catalytic activity"/>
    <property type="evidence" value="ECO:0007669"/>
    <property type="project" value="InterPro"/>
</dbReference>
<dbReference type="PROSITE" id="PS00166">
    <property type="entry name" value="ENOYL_COA_HYDRATASE"/>
    <property type="match status" value="1"/>
</dbReference>
<comment type="similarity">
    <text evidence="1 2">Belongs to the enoyl-CoA hydratase/isomerase family.</text>
</comment>
<dbReference type="EMBL" id="QWEI01000002">
    <property type="protein sequence ID" value="RHW38323.1"/>
    <property type="molecule type" value="Genomic_DNA"/>
</dbReference>
<dbReference type="PANTHER" id="PTHR43459:SF1">
    <property type="entry name" value="EG:BACN32G11.4 PROTEIN"/>
    <property type="match status" value="1"/>
</dbReference>
<evidence type="ECO:0000256" key="2">
    <source>
        <dbReference type="RuleBase" id="RU003707"/>
    </source>
</evidence>
<keyword evidence="4" id="KW-1185">Reference proteome</keyword>
<dbReference type="Proteomes" id="UP000265692">
    <property type="component" value="Unassembled WGS sequence"/>
</dbReference>
<dbReference type="InterPro" id="IPR001753">
    <property type="entry name" value="Enoyl-CoA_hydra/iso"/>
</dbReference>
<reference evidence="3 4" key="1">
    <citation type="submission" date="2018-08" db="EMBL/GenBank/DDBJ databases">
        <title>Lysinibacillus sp. YLB-03 draft genome sequence.</title>
        <authorList>
            <person name="Yu L."/>
        </authorList>
    </citation>
    <scope>NUCLEOTIDE SEQUENCE [LARGE SCALE GENOMIC DNA]</scope>
    <source>
        <strain evidence="3 4">YLB-03</strain>
    </source>
</reference>
<proteinExistence type="inferred from homology"/>
<dbReference type="CDD" id="cd06558">
    <property type="entry name" value="crotonase-like"/>
    <property type="match status" value="1"/>
</dbReference>
<dbReference type="OrthoDB" id="9787660at2"/>
<gene>
    <name evidence="3" type="ORF">D1B33_05405</name>
</gene>
<dbReference type="PANTHER" id="PTHR43459">
    <property type="entry name" value="ENOYL-COA HYDRATASE"/>
    <property type="match status" value="1"/>
</dbReference>
<protein>
    <recommendedName>
        <fullName evidence="5">Enoyl-CoA hydratase/isomerase family protein</fullName>
    </recommendedName>
</protein>
<evidence type="ECO:0000313" key="4">
    <source>
        <dbReference type="Proteomes" id="UP000265692"/>
    </source>
</evidence>
<evidence type="ECO:0008006" key="5">
    <source>
        <dbReference type="Google" id="ProtNLM"/>
    </source>
</evidence>
<sequence length="260" mass="28671">MSKSVLLDIEDKMAIITLNEPSSLNALSEKLVKDFTEALEQIKYNPKIRVVLLKGNGRVFSTGGNIKDFPEEAHQATVGREYMDSYANLIRELAQLELPTIAAVHGYSYGAGFSIALACDFIVASASASFSMVFNKVGLVPDLAALYHLPRIVGMARAKEIVYSARAISAQEAKEYGMVFEIVSEEELHSKALELAESFTTKATRSIGLTKYLLNQSFELPLPQFLQQERLVQAVAFSSDDFAEGSTAFLEKRKPNFQGK</sequence>
<dbReference type="AlphaFoldDB" id="A0A396SB47"/>
<dbReference type="Gene3D" id="1.10.12.10">
    <property type="entry name" value="Lyase 2-enoyl-coa Hydratase, Chain A, domain 2"/>
    <property type="match status" value="1"/>
</dbReference>
<accession>A0A396SB47</accession>